<feature type="non-terminal residue" evidence="2">
    <location>
        <position position="1"/>
    </location>
</feature>
<evidence type="ECO:0000313" key="3">
    <source>
        <dbReference type="Proteomes" id="UP000676336"/>
    </source>
</evidence>
<comment type="caution">
    <text evidence="2">The sequence shown here is derived from an EMBL/GenBank/DDBJ whole genome shotgun (WGS) entry which is preliminary data.</text>
</comment>
<protein>
    <recommendedName>
        <fullName evidence="1">BRO1 domain-containing protein</fullName>
    </recommendedName>
</protein>
<feature type="domain" description="BRO1" evidence="1">
    <location>
        <begin position="3"/>
        <end position="91"/>
    </location>
</feature>
<organism evidence="2 3">
    <name type="scientific">Rotaria magnacalcarata</name>
    <dbReference type="NCBI Taxonomy" id="392030"/>
    <lineage>
        <taxon>Eukaryota</taxon>
        <taxon>Metazoa</taxon>
        <taxon>Spiralia</taxon>
        <taxon>Gnathifera</taxon>
        <taxon>Rotifera</taxon>
        <taxon>Eurotatoria</taxon>
        <taxon>Bdelloidea</taxon>
        <taxon>Philodinida</taxon>
        <taxon>Philodinidae</taxon>
        <taxon>Rotaria</taxon>
    </lineage>
</organism>
<dbReference type="InterPro" id="IPR038499">
    <property type="entry name" value="BRO1_sf"/>
</dbReference>
<dbReference type="EMBL" id="CAJOBI010361466">
    <property type="protein sequence ID" value="CAF5226391.1"/>
    <property type="molecule type" value="Genomic_DNA"/>
</dbReference>
<sequence>MFVKHLLFQSKTEYHAGKQAQADRKYGLAVVRFTRAKEQADQAASKCATAAFTPVLRANQDEINKSVDAARKDNDFVYHERLPDSKLIETILAQ</sequence>
<dbReference type="Proteomes" id="UP000676336">
    <property type="component" value="Unassembled WGS sequence"/>
</dbReference>
<gene>
    <name evidence="2" type="ORF">SMN809_LOCUS84767</name>
</gene>
<dbReference type="AlphaFoldDB" id="A0A8S3K2B4"/>
<evidence type="ECO:0000313" key="2">
    <source>
        <dbReference type="EMBL" id="CAF5226391.1"/>
    </source>
</evidence>
<dbReference type="Pfam" id="PF03097">
    <property type="entry name" value="BRO1"/>
    <property type="match status" value="1"/>
</dbReference>
<dbReference type="Gene3D" id="1.25.40.280">
    <property type="entry name" value="alix/aip1 like domains"/>
    <property type="match status" value="1"/>
</dbReference>
<dbReference type="InterPro" id="IPR004328">
    <property type="entry name" value="BRO1_dom"/>
</dbReference>
<evidence type="ECO:0000259" key="1">
    <source>
        <dbReference type="Pfam" id="PF03097"/>
    </source>
</evidence>
<accession>A0A8S3K2B4</accession>
<name>A0A8S3K2B4_9BILA</name>
<proteinExistence type="predicted"/>
<reference evidence="2" key="1">
    <citation type="submission" date="2021-02" db="EMBL/GenBank/DDBJ databases">
        <authorList>
            <person name="Nowell W R."/>
        </authorList>
    </citation>
    <scope>NUCLEOTIDE SEQUENCE</scope>
</reference>